<feature type="compositionally biased region" description="Low complexity" evidence="1">
    <location>
        <begin position="603"/>
        <end position="623"/>
    </location>
</feature>
<feature type="compositionally biased region" description="Basic and acidic residues" evidence="1">
    <location>
        <begin position="119"/>
        <end position="130"/>
    </location>
</feature>
<feature type="compositionally biased region" description="Low complexity" evidence="1">
    <location>
        <begin position="565"/>
        <end position="580"/>
    </location>
</feature>
<organism evidence="2 3">
    <name type="scientific">Fomitopsis schrenkii</name>
    <name type="common">Brown rot fungus</name>
    <dbReference type="NCBI Taxonomy" id="2126942"/>
    <lineage>
        <taxon>Eukaryota</taxon>
        <taxon>Fungi</taxon>
        <taxon>Dikarya</taxon>
        <taxon>Basidiomycota</taxon>
        <taxon>Agaricomycotina</taxon>
        <taxon>Agaricomycetes</taxon>
        <taxon>Polyporales</taxon>
        <taxon>Fomitopsis</taxon>
    </lineage>
</organism>
<proteinExistence type="predicted"/>
<dbReference type="EMBL" id="KE504159">
    <property type="protein sequence ID" value="EPS99115.1"/>
    <property type="molecule type" value="Genomic_DNA"/>
</dbReference>
<dbReference type="InParanoid" id="S8FBX8"/>
<dbReference type="eggNOG" id="ENOG502SUXU">
    <property type="taxonomic scope" value="Eukaryota"/>
</dbReference>
<dbReference type="Pfam" id="PF20414">
    <property type="entry name" value="DUF6698"/>
    <property type="match status" value="1"/>
</dbReference>
<evidence type="ECO:0000256" key="1">
    <source>
        <dbReference type="SAM" id="MobiDB-lite"/>
    </source>
</evidence>
<feature type="region of interest" description="Disordered" evidence="1">
    <location>
        <begin position="603"/>
        <end position="631"/>
    </location>
</feature>
<evidence type="ECO:0000313" key="3">
    <source>
        <dbReference type="Proteomes" id="UP000015241"/>
    </source>
</evidence>
<reference evidence="2 3" key="1">
    <citation type="journal article" date="2012" name="Science">
        <title>The Paleozoic origin of enzymatic lignin decomposition reconstructed from 31 fungal genomes.</title>
        <authorList>
            <person name="Floudas D."/>
            <person name="Binder M."/>
            <person name="Riley R."/>
            <person name="Barry K."/>
            <person name="Blanchette R.A."/>
            <person name="Henrissat B."/>
            <person name="Martinez A.T."/>
            <person name="Otillar R."/>
            <person name="Spatafora J.W."/>
            <person name="Yadav J.S."/>
            <person name="Aerts A."/>
            <person name="Benoit I."/>
            <person name="Boyd A."/>
            <person name="Carlson A."/>
            <person name="Copeland A."/>
            <person name="Coutinho P.M."/>
            <person name="de Vries R.P."/>
            <person name="Ferreira P."/>
            <person name="Findley K."/>
            <person name="Foster B."/>
            <person name="Gaskell J."/>
            <person name="Glotzer D."/>
            <person name="Gorecki P."/>
            <person name="Heitman J."/>
            <person name="Hesse C."/>
            <person name="Hori C."/>
            <person name="Igarashi K."/>
            <person name="Jurgens J.A."/>
            <person name="Kallen N."/>
            <person name="Kersten P."/>
            <person name="Kohler A."/>
            <person name="Kuees U."/>
            <person name="Kumar T.K.A."/>
            <person name="Kuo A."/>
            <person name="LaButti K."/>
            <person name="Larrondo L.F."/>
            <person name="Lindquist E."/>
            <person name="Ling A."/>
            <person name="Lombard V."/>
            <person name="Lucas S."/>
            <person name="Lundell T."/>
            <person name="Martin R."/>
            <person name="McLaughlin D.J."/>
            <person name="Morgenstern I."/>
            <person name="Morin E."/>
            <person name="Murat C."/>
            <person name="Nagy L.G."/>
            <person name="Nolan M."/>
            <person name="Ohm R.A."/>
            <person name="Patyshakuliyeva A."/>
            <person name="Rokas A."/>
            <person name="Ruiz-Duenas F.J."/>
            <person name="Sabat G."/>
            <person name="Salamov A."/>
            <person name="Samejima M."/>
            <person name="Schmutz J."/>
            <person name="Slot J.C."/>
            <person name="St John F."/>
            <person name="Stenlid J."/>
            <person name="Sun H."/>
            <person name="Sun S."/>
            <person name="Syed K."/>
            <person name="Tsang A."/>
            <person name="Wiebenga A."/>
            <person name="Young D."/>
            <person name="Pisabarro A."/>
            <person name="Eastwood D.C."/>
            <person name="Martin F."/>
            <person name="Cullen D."/>
            <person name="Grigoriev I.V."/>
            <person name="Hibbett D.S."/>
        </authorList>
    </citation>
    <scope>NUCLEOTIDE SEQUENCE</scope>
    <source>
        <strain evidence="3">FP-58527</strain>
    </source>
</reference>
<feature type="region of interest" description="Disordered" evidence="1">
    <location>
        <begin position="1"/>
        <end position="166"/>
    </location>
</feature>
<feature type="compositionally biased region" description="Acidic residues" evidence="1">
    <location>
        <begin position="138"/>
        <end position="148"/>
    </location>
</feature>
<gene>
    <name evidence="2" type="ORF">FOMPIDRAFT_1050868</name>
</gene>
<dbReference type="InterPro" id="IPR046521">
    <property type="entry name" value="DUF6698"/>
</dbReference>
<protein>
    <submittedName>
        <fullName evidence="2">Uncharacterized protein</fullName>
    </submittedName>
</protein>
<dbReference type="OrthoDB" id="2758671at2759"/>
<dbReference type="HOGENOM" id="CLU_422129_0_0_1"/>
<feature type="compositionally biased region" description="Low complexity" evidence="1">
    <location>
        <begin position="657"/>
        <end position="666"/>
    </location>
</feature>
<feature type="region of interest" description="Disordered" evidence="1">
    <location>
        <begin position="530"/>
        <end position="580"/>
    </location>
</feature>
<feature type="compositionally biased region" description="Acidic residues" evidence="1">
    <location>
        <begin position="530"/>
        <end position="539"/>
    </location>
</feature>
<evidence type="ECO:0000313" key="2">
    <source>
        <dbReference type="EMBL" id="EPS99115.1"/>
    </source>
</evidence>
<dbReference type="Proteomes" id="UP000015241">
    <property type="component" value="Unassembled WGS sequence"/>
</dbReference>
<dbReference type="STRING" id="743788.S8FBX8"/>
<name>S8FBX8_FOMSC</name>
<dbReference type="AlphaFoldDB" id="S8FBX8"/>
<accession>S8FBX8</accession>
<feature type="region of interest" description="Disordered" evidence="1">
    <location>
        <begin position="657"/>
        <end position="712"/>
    </location>
</feature>
<feature type="compositionally biased region" description="Polar residues" evidence="1">
    <location>
        <begin position="36"/>
        <end position="48"/>
    </location>
</feature>
<sequence length="712" mass="76476">MKAAGTLDPSSRALARHSFDVAKCPTPPTIMYVLDTSPSSRPLNLSRTGQRDVPEPVESTQSRMHGGVPEPVESTQSRAHGGVPEPVESTQNRVHGDVPEPLNITRERSSMPRQVPQHDQPHGGGEDFREALAGVSSDADETGDEDADPPAAAVPHSLLVPPEPSRVRIPGPGSSAKQYQLAMMAYQVENGTLRELITNLFAENYSLRERLNSSTVHAAVQSGSGSAARNPSGWTREWHEFARQYLFFIAPWPSQAAFGVAACPSVDPDSQARYANEDTMRAAEAAELYDLIPRKFHAILSRTDSGFVTTFRKKVQGARSNLLATLITHATQIFEMPAVLFNRNASSSRETNPDIQRLLRDSDGKYGPFARVLFPIEEDNIDMKHIFHSMYLVRILSLMLFGPQSLALQAPNTTMGQAPVGKRWNVTKLTPGLIAVACLFLIYILSADTALQHNKPGDKTGIDYAALFDTLKRIYILLSPERKHRVDEYFARHLFHLAPSTQPSEATGPSFSIEDGLLAINEPSVILEDGLDGLDDVPGDNEPRRDKHVGSVSAPVAGGLPDYMRAPLSTSARSTSASSRAISPISSLSSESAAAVDSEVVPVSSPSPAFVSAPRRAAASGPSNKGKERATADTISSAIADLAIEAYVPGPVTVTSEAAPGASAKARGSRRGRSATQGKATTVVLTPLVDPIAGDTPQVPVAPPSRRKRRQG</sequence>
<keyword evidence="3" id="KW-1185">Reference proteome</keyword>